<dbReference type="InterPro" id="IPR003825">
    <property type="entry name" value="Colicin-V_CvpA"/>
</dbReference>
<keyword evidence="9" id="KW-1185">Reference proteome</keyword>
<dbReference type="Proteomes" id="UP000198956">
    <property type="component" value="Unassembled WGS sequence"/>
</dbReference>
<feature type="transmembrane region" description="Helical" evidence="5">
    <location>
        <begin position="119"/>
        <end position="143"/>
    </location>
</feature>
<dbReference type="AlphaFoldDB" id="A0A1G8D9B4"/>
<dbReference type="PANTHER" id="PTHR37306:SF1">
    <property type="entry name" value="COLICIN V PRODUCTION PROTEIN"/>
    <property type="match status" value="1"/>
</dbReference>
<dbReference type="GeneID" id="97142744"/>
<evidence type="ECO:0000313" key="9">
    <source>
        <dbReference type="Proteomes" id="UP000826616"/>
    </source>
</evidence>
<keyword evidence="2 5" id="KW-0812">Transmembrane</keyword>
<dbReference type="GO" id="GO:0009403">
    <property type="term" value="P:toxin biosynthetic process"/>
    <property type="evidence" value="ECO:0007669"/>
    <property type="project" value="InterPro"/>
</dbReference>
<evidence type="ECO:0000313" key="7">
    <source>
        <dbReference type="EMBL" id="SDH53959.1"/>
    </source>
</evidence>
<organism evidence="7 8">
    <name type="scientific">Aneurinibacillus thermoaerophilus</name>
    <dbReference type="NCBI Taxonomy" id="143495"/>
    <lineage>
        <taxon>Bacteria</taxon>
        <taxon>Bacillati</taxon>
        <taxon>Bacillota</taxon>
        <taxon>Bacilli</taxon>
        <taxon>Bacillales</taxon>
        <taxon>Paenibacillaceae</taxon>
        <taxon>Aneurinibacillus group</taxon>
        <taxon>Aneurinibacillus</taxon>
    </lineage>
</organism>
<evidence type="ECO:0000256" key="4">
    <source>
        <dbReference type="ARBA" id="ARBA00023136"/>
    </source>
</evidence>
<evidence type="ECO:0000256" key="5">
    <source>
        <dbReference type="SAM" id="Phobius"/>
    </source>
</evidence>
<accession>A0A1G8D9B4</accession>
<protein>
    <submittedName>
        <fullName evidence="6">CvpA family protein</fullName>
    </submittedName>
    <submittedName>
        <fullName evidence="7">Uncharacterized membrane protein, required for colicin V production</fullName>
    </submittedName>
</protein>
<evidence type="ECO:0000256" key="2">
    <source>
        <dbReference type="ARBA" id="ARBA00022692"/>
    </source>
</evidence>
<evidence type="ECO:0000256" key="1">
    <source>
        <dbReference type="ARBA" id="ARBA00004141"/>
    </source>
</evidence>
<dbReference type="GO" id="GO:0016020">
    <property type="term" value="C:membrane"/>
    <property type="evidence" value="ECO:0007669"/>
    <property type="project" value="UniProtKB-SubCell"/>
</dbReference>
<reference evidence="6 9" key="2">
    <citation type="submission" date="2021-08" db="EMBL/GenBank/DDBJ databases">
        <title>Complete genome sequence of the strain Aneurinibacillus thermoaerophilus CCM 8960.</title>
        <authorList>
            <person name="Musilova J."/>
            <person name="Kourilova X."/>
            <person name="Pernicova I."/>
            <person name="Bezdicek M."/>
            <person name="Lengerova M."/>
            <person name="Obruca S."/>
            <person name="Sedlar K."/>
        </authorList>
    </citation>
    <scope>NUCLEOTIDE SEQUENCE [LARGE SCALE GENOMIC DNA]</scope>
    <source>
        <strain evidence="6 9">CCM 8960</strain>
    </source>
</reference>
<dbReference type="OrthoDB" id="2680486at2"/>
<evidence type="ECO:0000256" key="3">
    <source>
        <dbReference type="ARBA" id="ARBA00022989"/>
    </source>
</evidence>
<keyword evidence="4 5" id="KW-0472">Membrane</keyword>
<feature type="transmembrane region" description="Helical" evidence="5">
    <location>
        <begin position="28"/>
        <end position="45"/>
    </location>
</feature>
<comment type="subcellular location">
    <subcellularLocation>
        <location evidence="1">Membrane</location>
        <topology evidence="1">Multi-pass membrane protein</topology>
    </subcellularLocation>
</comment>
<dbReference type="RefSeq" id="WP_057897790.1">
    <property type="nucleotide sequence ID" value="NZ_CP080764.1"/>
</dbReference>
<evidence type="ECO:0000313" key="8">
    <source>
        <dbReference type="Proteomes" id="UP000198956"/>
    </source>
</evidence>
<dbReference type="PANTHER" id="PTHR37306">
    <property type="entry name" value="COLICIN V PRODUCTION PROTEIN"/>
    <property type="match status" value="1"/>
</dbReference>
<dbReference type="Proteomes" id="UP000826616">
    <property type="component" value="Chromosome"/>
</dbReference>
<evidence type="ECO:0000313" key="6">
    <source>
        <dbReference type="EMBL" id="QYY42206.1"/>
    </source>
</evidence>
<reference evidence="7 8" key="1">
    <citation type="submission" date="2016-10" db="EMBL/GenBank/DDBJ databases">
        <authorList>
            <person name="de Groot N.N."/>
        </authorList>
    </citation>
    <scope>NUCLEOTIDE SEQUENCE [LARGE SCALE GENOMIC DNA]</scope>
    <source>
        <strain evidence="7 8">L 420-91</strain>
    </source>
</reference>
<name>A0A1G8D9B4_ANETH</name>
<keyword evidence="3 5" id="KW-1133">Transmembrane helix</keyword>
<dbReference type="EMBL" id="FNDE01000031">
    <property type="protein sequence ID" value="SDH53959.1"/>
    <property type="molecule type" value="Genomic_DNA"/>
</dbReference>
<sequence length="189" mass="20328">MNILDIVLIVVLLFSGWRGYRQGLVGQLVRIVSMIASFLVAFLCYRPVAVRLAEWFPFAKAEVNGTFSEVAGFPFIQQAIYNVAAFVLLALATGLAVRFVGGFLDSAARLPGLSVVNNLAGGVIGLVKNGLILFVLLIVASLLPVEAVQETINGSLLASYATSYSSDLFQWIKEMIQSPLSTGRSSNLL</sequence>
<dbReference type="EMBL" id="CP080764">
    <property type="protein sequence ID" value="QYY42206.1"/>
    <property type="molecule type" value="Genomic_DNA"/>
</dbReference>
<gene>
    <name evidence="6" type="ORF">K3F53_15280</name>
    <name evidence="7" type="ORF">SAMN04489735_103120</name>
</gene>
<feature type="transmembrane region" description="Helical" evidence="5">
    <location>
        <begin position="79"/>
        <end position="99"/>
    </location>
</feature>
<proteinExistence type="predicted"/>
<dbReference type="Pfam" id="PF02674">
    <property type="entry name" value="Colicin_V"/>
    <property type="match status" value="1"/>
</dbReference>